<reference evidence="2" key="1">
    <citation type="journal article" date="2019" name="Int. J. Syst. Evol. Microbiol.">
        <title>The Global Catalogue of Microorganisms (GCM) 10K type strain sequencing project: providing services to taxonomists for standard genome sequencing and annotation.</title>
        <authorList>
            <consortium name="The Broad Institute Genomics Platform"/>
            <consortium name="The Broad Institute Genome Sequencing Center for Infectious Disease"/>
            <person name="Wu L."/>
            <person name="Ma J."/>
        </authorList>
    </citation>
    <scope>NUCLEOTIDE SEQUENCE [LARGE SCALE GENOMIC DNA]</scope>
    <source>
        <strain evidence="2">CCM 2767</strain>
    </source>
</reference>
<sequence>MDVVRNVFGQGDGLANGKRLRAEKAGHQGFQSGRRGAMAACAVACCLAHRTVKDFNNSDFSPLGPVGSLW</sequence>
<dbReference type="EMBL" id="BMDI01000001">
    <property type="protein sequence ID" value="GGI18265.1"/>
    <property type="molecule type" value="Genomic_DNA"/>
</dbReference>
<dbReference type="AlphaFoldDB" id="A0A8J3AQK9"/>
<proteinExistence type="predicted"/>
<protein>
    <submittedName>
        <fullName evidence="1">Uncharacterized protein</fullName>
    </submittedName>
</protein>
<gene>
    <name evidence="1" type="ORF">GCM10008066_13140</name>
</gene>
<keyword evidence="2" id="KW-1185">Reference proteome</keyword>
<comment type="caution">
    <text evidence="1">The sequence shown here is derived from an EMBL/GenBank/DDBJ whole genome shotgun (WGS) entry which is preliminary data.</text>
</comment>
<accession>A0A8J3AQK9</accession>
<dbReference type="Proteomes" id="UP000642180">
    <property type="component" value="Unassembled WGS sequence"/>
</dbReference>
<organism evidence="1 2">
    <name type="scientific">Oxalicibacterium faecigallinarum</name>
    <dbReference type="NCBI Taxonomy" id="573741"/>
    <lineage>
        <taxon>Bacteria</taxon>
        <taxon>Pseudomonadati</taxon>
        <taxon>Pseudomonadota</taxon>
        <taxon>Betaproteobacteria</taxon>
        <taxon>Burkholderiales</taxon>
        <taxon>Oxalobacteraceae</taxon>
        <taxon>Oxalicibacterium</taxon>
    </lineage>
</organism>
<evidence type="ECO:0000313" key="1">
    <source>
        <dbReference type="EMBL" id="GGI18265.1"/>
    </source>
</evidence>
<evidence type="ECO:0000313" key="2">
    <source>
        <dbReference type="Proteomes" id="UP000642180"/>
    </source>
</evidence>
<name>A0A8J3AQK9_9BURK</name>